<dbReference type="GO" id="GO:0000139">
    <property type="term" value="C:Golgi membrane"/>
    <property type="evidence" value="ECO:0007669"/>
    <property type="project" value="UniProtKB-SubCell"/>
</dbReference>
<evidence type="ECO:0000256" key="9">
    <source>
        <dbReference type="ARBA" id="ARBA00022989"/>
    </source>
</evidence>
<evidence type="ECO:0000256" key="19">
    <source>
        <dbReference type="SAM" id="MobiDB-lite"/>
    </source>
</evidence>
<dbReference type="InterPro" id="IPR052261">
    <property type="entry name" value="Glycosyltransferase_13"/>
</dbReference>
<evidence type="ECO:0000256" key="10">
    <source>
        <dbReference type="ARBA" id="ARBA00023034"/>
    </source>
</evidence>
<dbReference type="UniPathway" id="UPA00378"/>
<dbReference type="CDD" id="cd02514">
    <property type="entry name" value="GT13_GLCNAC-TI"/>
    <property type="match status" value="1"/>
</dbReference>
<feature type="region of interest" description="Disordered" evidence="19">
    <location>
        <begin position="79"/>
        <end position="100"/>
    </location>
</feature>
<evidence type="ECO:0000256" key="12">
    <source>
        <dbReference type="ARBA" id="ARBA00023211"/>
    </source>
</evidence>
<proteinExistence type="evidence at transcript level"/>
<dbReference type="Gene3D" id="3.10.180.20">
    <property type="entry name" value="N-Acetylglucosaminyltransferase I, Domain 2"/>
    <property type="match status" value="1"/>
</dbReference>
<evidence type="ECO:0000256" key="18">
    <source>
        <dbReference type="SAM" id="Coils"/>
    </source>
</evidence>
<evidence type="ECO:0000256" key="8">
    <source>
        <dbReference type="ARBA" id="ARBA00022968"/>
    </source>
</evidence>
<keyword evidence="4 17" id="KW-0328">Glycosyltransferase</keyword>
<evidence type="ECO:0000256" key="4">
    <source>
        <dbReference type="ARBA" id="ARBA00022676"/>
    </source>
</evidence>
<evidence type="ECO:0000256" key="1">
    <source>
        <dbReference type="ARBA" id="ARBA00004323"/>
    </source>
</evidence>
<evidence type="ECO:0000256" key="6">
    <source>
        <dbReference type="ARBA" id="ARBA00022692"/>
    </source>
</evidence>
<evidence type="ECO:0000256" key="3">
    <source>
        <dbReference type="ARBA" id="ARBA00006492"/>
    </source>
</evidence>
<evidence type="ECO:0000256" key="7">
    <source>
        <dbReference type="ARBA" id="ARBA00022723"/>
    </source>
</evidence>
<keyword evidence="5 20" id="KW-0808">Transferase</keyword>
<keyword evidence="11" id="KW-0472">Membrane</keyword>
<dbReference type="InterPro" id="IPR004139">
    <property type="entry name" value="Glyco_trans_13"/>
</dbReference>
<dbReference type="FunFam" id="3.90.550.10:FF:000055">
    <property type="entry name" value="Alpha-1,3-mannosyl-glycoprotein 2-beta-N-acetylglucosaminyltransferase"/>
    <property type="match status" value="1"/>
</dbReference>
<dbReference type="PANTHER" id="PTHR10468:SF0">
    <property type="entry name" value="ALPHA-1,3-MANNOSYL-GLYCOPROTEIN 2-BETA-N-ACETYLGLUCOSAMINYLTRANSFERASE"/>
    <property type="match status" value="1"/>
</dbReference>
<keyword evidence="18" id="KW-0175">Coiled coil</keyword>
<dbReference type="GO" id="GO:0030145">
    <property type="term" value="F:manganese ion binding"/>
    <property type="evidence" value="ECO:0007669"/>
    <property type="project" value="UniProtKB-UniRule"/>
</dbReference>
<sequence>MWASRQLLQLLAALVVLSYIYIFWMLAFSKEKPIENDFADIRRQITRLERLLRKSENNIDRIKGELSAQQAIYKRLASDTSAKHEQKHVGNEEEGQGDTDAREAISAWPEPIPVLVFACHRAVAVANHVKKLLKYRTSAERFPIIVSQDCDDKQVAGVVESFIPSVQYVKHLSGDKANITVEAGHERYLTYYMIARHYKLGLSYVFDQLGYTSVIITEDDLDIAPDFFEYFSATRHLLEIDPTLYCVSAWNDNGKINLIDINSTDLLYRSDFFPGLGWMMTRELWKEFGPIWPNGFWDDWIRDPLRRKNRSCIRPEISRTGMTPEGRKGASNGLFFVKHLAKIAINTQPVNFTTLKMDYLLKENYDRNFIKRVYSATLLSLSNLTQQISRRENTLKEYRIQYSQLGEYLEIAGQLQIMGDFKAGVPRTAYLGIVTCFINHIRIFVAPDLKVWKNYDPSWEAPENFFNMNFP</sequence>
<evidence type="ECO:0000256" key="13">
    <source>
        <dbReference type="ARBA" id="ARBA00037706"/>
    </source>
</evidence>
<evidence type="ECO:0000256" key="11">
    <source>
        <dbReference type="ARBA" id="ARBA00023136"/>
    </source>
</evidence>
<keyword evidence="10 17" id="KW-0333">Golgi apparatus</keyword>
<accession>F1L2Z6</accession>
<reference evidence="20" key="1">
    <citation type="journal article" date="2011" name="Genome Res.">
        <title>Deep small RNA sequencing from the nematode Ascaris reveals conservation, functional diversification, and novel developmental profiles.</title>
        <authorList>
            <person name="Wang J."/>
            <person name="Czech B."/>
            <person name="Crunk A."/>
            <person name="Wallace A."/>
            <person name="Mitreva M."/>
            <person name="Hannon G.J."/>
            <person name="Davis R.E."/>
        </authorList>
    </citation>
    <scope>NUCLEOTIDE SEQUENCE</scope>
</reference>
<keyword evidence="7 17" id="KW-0479">Metal-binding</keyword>
<keyword evidence="12 17" id="KW-0464">Manganese</keyword>
<evidence type="ECO:0000256" key="17">
    <source>
        <dbReference type="RuleBase" id="RU368119"/>
    </source>
</evidence>
<keyword evidence="9" id="KW-1133">Transmembrane helix</keyword>
<name>F1L2Z6_ASCSU</name>
<evidence type="ECO:0000256" key="14">
    <source>
        <dbReference type="ARBA" id="ARBA00038949"/>
    </source>
</evidence>
<dbReference type="Pfam" id="PF03071">
    <property type="entry name" value="GNT-I"/>
    <property type="match status" value="1"/>
</dbReference>
<evidence type="ECO:0000256" key="2">
    <source>
        <dbReference type="ARBA" id="ARBA00004922"/>
    </source>
</evidence>
<comment type="similarity">
    <text evidence="3 17">Belongs to the glycosyltransferase 13 family.</text>
</comment>
<dbReference type="AlphaFoldDB" id="F1L2Z6"/>
<feature type="compositionally biased region" description="Basic and acidic residues" evidence="19">
    <location>
        <begin position="81"/>
        <end position="91"/>
    </location>
</feature>
<dbReference type="InterPro" id="IPR029044">
    <property type="entry name" value="Nucleotide-diphossugar_trans"/>
</dbReference>
<feature type="coiled-coil region" evidence="18">
    <location>
        <begin position="38"/>
        <end position="72"/>
    </location>
</feature>
<comment type="subcellular location">
    <subcellularLocation>
        <location evidence="1 17">Golgi apparatus membrane</location>
        <topology evidence="1 17">Single-pass type II membrane protein</topology>
    </subcellularLocation>
</comment>
<dbReference type="EC" id="2.4.1.101" evidence="14 17"/>
<keyword evidence="8 17" id="KW-0735">Signal-anchor</keyword>
<dbReference type="EMBL" id="JI170365">
    <property type="protein sequence ID" value="ADY44500.1"/>
    <property type="molecule type" value="mRNA"/>
</dbReference>
<dbReference type="Gene3D" id="3.90.550.10">
    <property type="entry name" value="Spore Coat Polysaccharide Biosynthesis Protein SpsA, Chain A"/>
    <property type="match status" value="1"/>
</dbReference>
<keyword evidence="6" id="KW-0812">Transmembrane</keyword>
<comment type="function">
    <text evidence="13 17">Initiates complex N-linked carbohydrate formation. Essential for the conversion of high-mannose to hybrid and complex N-glycans.</text>
</comment>
<protein>
    <recommendedName>
        <fullName evidence="14 17">Alpha-1,3-mannosyl-glycoprotein 2-beta-N-acetylglucosaminyltransferase</fullName>
        <shortName evidence="17">GNT-I</shortName>
        <shortName evidence="17">GlcNAc-T I</shortName>
        <ecNumber evidence="14 17">2.4.1.101</ecNumber>
    </recommendedName>
    <alternativeName>
        <fullName evidence="15 17">N-glycosyl-oligosaccharide-glycoprotein N-acetylglucosaminyltransferase I</fullName>
    </alternativeName>
</protein>
<organism evidence="20">
    <name type="scientific">Ascaris suum</name>
    <name type="common">Pig roundworm</name>
    <name type="synonym">Ascaris lumbricoides</name>
    <dbReference type="NCBI Taxonomy" id="6253"/>
    <lineage>
        <taxon>Eukaryota</taxon>
        <taxon>Metazoa</taxon>
        <taxon>Ecdysozoa</taxon>
        <taxon>Nematoda</taxon>
        <taxon>Chromadorea</taxon>
        <taxon>Rhabditida</taxon>
        <taxon>Spirurina</taxon>
        <taxon>Ascaridomorpha</taxon>
        <taxon>Ascaridoidea</taxon>
        <taxon>Ascarididae</taxon>
        <taxon>Ascaris</taxon>
    </lineage>
</organism>
<comment type="cofactor">
    <cofactor evidence="17">
        <name>Mn(2+)</name>
        <dbReference type="ChEBI" id="CHEBI:29035"/>
    </cofactor>
    <text evidence="17">The cofactor is mostly bound to the substrate.</text>
</comment>
<dbReference type="GO" id="GO:0006487">
    <property type="term" value="P:protein N-linked glycosylation"/>
    <property type="evidence" value="ECO:0007669"/>
    <property type="project" value="TreeGrafter"/>
</dbReference>
<comment type="catalytic activity">
    <reaction evidence="16 17">
        <text>N(4)-(alpha-D-Man-(1-&gt;3)-[alpha-D-Man-(1-&gt;3)-[alpha-D-Man-(1-&gt;6)]-alpha-D-Man-(1-&gt;6)]-beta-D-Man-(1-&gt;4)-beta-D-GlcNAc-(1-&gt;4)-beta-D-GlcNAc)-L-asparaginyl-[protein] (N-glucan mannose isomer 5A1,2) + UDP-N-acetyl-alpha-D-glucosamine = N(4)-{beta-D-GlcNAc-(1-&gt;2)-alpha-D-Man-(1-&gt;3)-[alpha-D-Man-(1-&gt;3)-[alpha-D-Man-(1-&gt;6)]-alpha-D-Man-(1-&gt;6)]-beta-D-Man-(1-&gt;4)-beta-D-GlcNAc-(1-&gt;4)-beta-D-GlcNAc}-L-asparaginyl-[protein] + UDP + H(+)</text>
        <dbReference type="Rhea" id="RHEA:11456"/>
        <dbReference type="Rhea" id="RHEA-COMP:14367"/>
        <dbReference type="Rhea" id="RHEA-COMP:14368"/>
        <dbReference type="ChEBI" id="CHEBI:15378"/>
        <dbReference type="ChEBI" id="CHEBI:57705"/>
        <dbReference type="ChEBI" id="CHEBI:58223"/>
        <dbReference type="ChEBI" id="CHEBI:59087"/>
        <dbReference type="ChEBI" id="CHEBI:60625"/>
        <dbReference type="EC" id="2.4.1.101"/>
    </reaction>
</comment>
<evidence type="ECO:0000256" key="16">
    <source>
        <dbReference type="ARBA" id="ARBA00049421"/>
    </source>
</evidence>
<dbReference type="PANTHER" id="PTHR10468">
    <property type="entry name" value="PROTEIN O-LINKED-MANNOSE BETA-1,2-N-ACETYLGLUCOSAMINYLTRANSFERASE 1/ALPHA-1,3-MANNOSYL-GLYCOPROTEIN 2-BETA-N-ACETYLGLUCOSAMINYLTRANSFERASE"/>
    <property type="match status" value="1"/>
</dbReference>
<dbReference type="SUPFAM" id="SSF53448">
    <property type="entry name" value="Nucleotide-diphospho-sugar transferases"/>
    <property type="match status" value="1"/>
</dbReference>
<evidence type="ECO:0000313" key="20">
    <source>
        <dbReference type="EMBL" id="ADY44500.1"/>
    </source>
</evidence>
<evidence type="ECO:0000256" key="5">
    <source>
        <dbReference type="ARBA" id="ARBA00022679"/>
    </source>
</evidence>
<dbReference type="GO" id="GO:0003827">
    <property type="term" value="F:alpha-1,3-mannosylglycoprotein 2-beta-N-acetylglucosaminyltransferase activity"/>
    <property type="evidence" value="ECO:0007669"/>
    <property type="project" value="UniProtKB-UniRule"/>
</dbReference>
<evidence type="ECO:0000256" key="15">
    <source>
        <dbReference type="ARBA" id="ARBA00041712"/>
    </source>
</evidence>
<comment type="pathway">
    <text evidence="2 17">Protein modification; protein glycosylation.</text>
</comment>